<feature type="region of interest" description="Disordered" evidence="1">
    <location>
        <begin position="1126"/>
        <end position="1146"/>
    </location>
</feature>
<reference evidence="2 3" key="1">
    <citation type="submission" date="2019-03" db="EMBL/GenBank/DDBJ databases">
        <title>Roseomonas sp. a novel Roseomonas species isolated from Sea whip Gorgonian.</title>
        <authorList>
            <person name="Li F."/>
            <person name="Pan X."/>
            <person name="Huang S."/>
            <person name="Li Z."/>
            <person name="Meng B."/>
        </authorList>
    </citation>
    <scope>NUCLEOTIDE SEQUENCE [LARGE SCALE GENOMIC DNA]</scope>
    <source>
        <strain evidence="2 3">M0104</strain>
    </source>
</reference>
<feature type="region of interest" description="Disordered" evidence="1">
    <location>
        <begin position="142"/>
        <end position="162"/>
    </location>
</feature>
<evidence type="ECO:0000313" key="2">
    <source>
        <dbReference type="EMBL" id="MXP66022.1"/>
    </source>
</evidence>
<evidence type="ECO:0008006" key="4">
    <source>
        <dbReference type="Google" id="ProtNLM"/>
    </source>
</evidence>
<dbReference type="Proteomes" id="UP000460715">
    <property type="component" value="Unassembled WGS sequence"/>
</dbReference>
<evidence type="ECO:0000256" key="1">
    <source>
        <dbReference type="SAM" id="MobiDB-lite"/>
    </source>
</evidence>
<dbReference type="EMBL" id="SNVJ01000037">
    <property type="protein sequence ID" value="MXP66022.1"/>
    <property type="molecule type" value="Genomic_DNA"/>
</dbReference>
<dbReference type="OrthoDB" id="8251210at2"/>
<proteinExistence type="predicted"/>
<accession>A0A845BLK9</accession>
<protein>
    <recommendedName>
        <fullName evidence="4">Orc1-like AAA ATPase domain-containing protein</fullName>
    </recommendedName>
</protein>
<evidence type="ECO:0000313" key="3">
    <source>
        <dbReference type="Proteomes" id="UP000460715"/>
    </source>
</evidence>
<gene>
    <name evidence="2" type="ORF">E0493_22005</name>
</gene>
<feature type="region of interest" description="Disordered" evidence="1">
    <location>
        <begin position="1"/>
        <end position="21"/>
    </location>
</feature>
<organism evidence="2 3">
    <name type="scientific">Teichococcus coralli</name>
    <dbReference type="NCBI Taxonomy" id="2545983"/>
    <lineage>
        <taxon>Bacteria</taxon>
        <taxon>Pseudomonadati</taxon>
        <taxon>Pseudomonadota</taxon>
        <taxon>Alphaproteobacteria</taxon>
        <taxon>Acetobacterales</taxon>
        <taxon>Roseomonadaceae</taxon>
        <taxon>Roseomonas</taxon>
    </lineage>
</organism>
<dbReference type="RefSeq" id="WP_160939431.1">
    <property type="nucleotide sequence ID" value="NZ_SNVJ01000037.1"/>
</dbReference>
<sequence length="1146" mass="125171">MTGETKPKAFGSPSRIDLDPSRLTHLENNALSRLSAMRAERDVKLGPTPQEGSGSLPPTRAALVAAINDTVLAEDLDSFGSTEEVDEVLRRCAMVMVGGTRRLRLTDAARGEVLRAAWDGKPLRLLLDQGAAENEVAIHDEQGDAGGEAGESSEAVGDGVPSEARRTNAWLRSFLQDTSRERAARVLETARPAALRAATTALERLWPIRQAPASVTGGEGTAGGINVPLPRPQDVRRLLELAELLEPLRLLIGATGAAGRDRFVGRERELRDLRAFVDALASQTLSEGMQRGFRRALDYISGAVTARRARVLVIEARGGLGKTALIAKFVLDHALAAPGVPFAYLDFDRGALQPRDPSLLLSEVARQIALQFPVLEEPLAALRLGLRSRLPDHSDAAASDPYVQFRDLVRGHLTGGSRAVLLVMDTFEVVQFEPAAIEGVIGFLDLLVRDGFPELRVVVSGRADIPDLRVGTEGRAEREHYRLRALTPSDASDMASRLGRELLGAASWKPSWSRAIAGGPSASEAQREPLTIAVAVDLLSAGKDDAERERIAAEIQSSAARGGDIVARLFQKRLIEHIRDRDARKLAWPGLVLRRLTRQLSEEVLAGPCGLEPHRAAEAFEILGREIWLVQSDGDALRHRPDLRSRMMPAMREYRREEDDKPGQLFRQVNGAAIAWFGERKDLSSAYRAEWIYHRLLDGEPPEDMHGDWTEEVSAFLAGADEDFEPGSRQQAFLLGHGSSSPLPATRLAELPPLLAMEHLARTAPDLASLVDSRLHARLLNLRLPDLLNAPLTSTAQAAACALAVKTGAWRLPIRPGAEPGQWWEEQLVAQRYLRARTLPARPPLLALRLAEGDALTSPHALLHALPQDMAAAKLWGVPGFREADEALAKLLRSRSIRFRRQDGAALRLAMLFGQQSFRAATRAWRSGVTSLWWGSSAPTLSASEARALYDFIPMPTGRGKQSARMQEVADQARRMAYEGPNRIQAPAIGTILQSVLSNFNIREEGLGYGTHEAVRAFAAARDEEWVTPLAYAASRTDSPKIGTKLLKFLEFHDAADEAIRASKGAAGGDILQMLRRADEGGFLREALVHIGEEIPAETDFGFLLEQHAAWRSAIEGYLQDLRLEEPEDAGPMLKEADSSPEDEAS</sequence>
<comment type="caution">
    <text evidence="2">The sequence shown here is derived from an EMBL/GenBank/DDBJ whole genome shotgun (WGS) entry which is preliminary data.</text>
</comment>
<feature type="compositionally biased region" description="Low complexity" evidence="1">
    <location>
        <begin position="150"/>
        <end position="159"/>
    </location>
</feature>
<dbReference type="AlphaFoldDB" id="A0A845BLK9"/>
<name>A0A845BLK9_9PROT</name>
<keyword evidence="3" id="KW-1185">Reference proteome</keyword>